<accession>W6UNX0</accession>
<keyword evidence="3" id="KW-1185">Reference proteome</keyword>
<comment type="caution">
    <text evidence="2">The sequence shown here is derived from an EMBL/GenBank/DDBJ whole genome shotgun (WGS) entry which is preliminary data.</text>
</comment>
<dbReference type="RefSeq" id="XP_024346285.1">
    <property type="nucleotide sequence ID" value="XM_024499305.1"/>
</dbReference>
<sequence>MRLVFILKKLKFLFSKSRCTRESVCDAKSKEVNLNNMNAFDALLPPKPLTFEERWRRVMNSHHKQAYRIREQSNYPQLQLGFQRTNKQNALPNVLAIAIDFVLYEILIPIYLHVLTHSLTFLSKLSTIRIFFYGSNDALNAQIQIFMVLMMHSMHNDKDCKQLKFLITITAGYQSKAVLPNRYAQPPVEGTSTDLMANSLPTSATAVLTRILSMTSNIKTCLPSIFNLPTSCQRLHKFTKEQIHAASNFTMTVAK</sequence>
<evidence type="ECO:0000313" key="3">
    <source>
        <dbReference type="Proteomes" id="UP000019149"/>
    </source>
</evidence>
<organism evidence="2 3">
    <name type="scientific">Echinococcus granulosus</name>
    <name type="common">Hydatid tapeworm</name>
    <dbReference type="NCBI Taxonomy" id="6210"/>
    <lineage>
        <taxon>Eukaryota</taxon>
        <taxon>Metazoa</taxon>
        <taxon>Spiralia</taxon>
        <taxon>Lophotrochozoa</taxon>
        <taxon>Platyhelminthes</taxon>
        <taxon>Cestoda</taxon>
        <taxon>Eucestoda</taxon>
        <taxon>Cyclophyllidea</taxon>
        <taxon>Taeniidae</taxon>
        <taxon>Echinococcus</taxon>
        <taxon>Echinococcus granulosus group</taxon>
    </lineage>
</organism>
<keyword evidence="1" id="KW-0472">Membrane</keyword>
<evidence type="ECO:0000313" key="2">
    <source>
        <dbReference type="EMBL" id="EUB55089.1"/>
    </source>
</evidence>
<keyword evidence="1" id="KW-1133">Transmembrane helix</keyword>
<evidence type="ECO:0000256" key="1">
    <source>
        <dbReference type="SAM" id="Phobius"/>
    </source>
</evidence>
<reference evidence="2 3" key="1">
    <citation type="journal article" date="2013" name="Nat. Genet.">
        <title>The genome of the hydatid tapeworm Echinococcus granulosus.</title>
        <authorList>
            <person name="Zheng H."/>
            <person name="Zhang W."/>
            <person name="Zhang L."/>
            <person name="Zhang Z."/>
            <person name="Li J."/>
            <person name="Lu G."/>
            <person name="Zhu Y."/>
            <person name="Wang Y."/>
            <person name="Huang Y."/>
            <person name="Liu J."/>
            <person name="Kang H."/>
            <person name="Chen J."/>
            <person name="Wang L."/>
            <person name="Chen A."/>
            <person name="Yu S."/>
            <person name="Gao Z."/>
            <person name="Jin L."/>
            <person name="Gu W."/>
            <person name="Wang Z."/>
            <person name="Zhao L."/>
            <person name="Shi B."/>
            <person name="Wen H."/>
            <person name="Lin R."/>
            <person name="Jones M.K."/>
            <person name="Brejova B."/>
            <person name="Vinar T."/>
            <person name="Zhao G."/>
            <person name="McManus D.P."/>
            <person name="Chen Z."/>
            <person name="Zhou Y."/>
            <person name="Wang S."/>
        </authorList>
    </citation>
    <scope>NUCLEOTIDE SEQUENCE [LARGE SCALE GENOMIC DNA]</scope>
</reference>
<gene>
    <name evidence="2" type="ORF">EGR_10056</name>
</gene>
<dbReference type="KEGG" id="egl:EGR_10056"/>
<dbReference type="Proteomes" id="UP000019149">
    <property type="component" value="Unassembled WGS sequence"/>
</dbReference>
<keyword evidence="1" id="KW-0812">Transmembrane</keyword>
<dbReference type="GeneID" id="36345771"/>
<dbReference type="EMBL" id="APAU02000186">
    <property type="protein sequence ID" value="EUB55089.1"/>
    <property type="molecule type" value="Genomic_DNA"/>
</dbReference>
<protein>
    <submittedName>
        <fullName evidence="2">Uncharacterized protein</fullName>
    </submittedName>
</protein>
<name>W6UNX0_ECHGR</name>
<proteinExistence type="predicted"/>
<dbReference type="CTD" id="36345771"/>
<feature type="transmembrane region" description="Helical" evidence="1">
    <location>
        <begin position="90"/>
        <end position="110"/>
    </location>
</feature>
<dbReference type="AlphaFoldDB" id="W6UNX0"/>